<keyword evidence="3" id="KW-1185">Reference proteome</keyword>
<feature type="transmembrane region" description="Helical" evidence="1">
    <location>
        <begin position="54"/>
        <end position="72"/>
    </location>
</feature>
<organism evidence="2 3">
    <name type="scientific">Sphingomicrobium clamense</name>
    <dbReference type="NCBI Taxonomy" id="2851013"/>
    <lineage>
        <taxon>Bacteria</taxon>
        <taxon>Pseudomonadati</taxon>
        <taxon>Pseudomonadota</taxon>
        <taxon>Alphaproteobacteria</taxon>
        <taxon>Sphingomonadales</taxon>
        <taxon>Sphingomonadaceae</taxon>
        <taxon>Sphingomicrobium</taxon>
    </lineage>
</organism>
<keyword evidence="1" id="KW-0472">Membrane</keyword>
<accession>A0ABS6V848</accession>
<feature type="transmembrane region" description="Helical" evidence="1">
    <location>
        <begin position="7"/>
        <end position="24"/>
    </location>
</feature>
<name>A0ABS6V848_9SPHN</name>
<feature type="transmembrane region" description="Helical" evidence="1">
    <location>
        <begin position="30"/>
        <end position="47"/>
    </location>
</feature>
<dbReference type="RefSeq" id="WP_218633636.1">
    <property type="nucleotide sequence ID" value="NZ_JAHVAH010000001.1"/>
</dbReference>
<evidence type="ECO:0000313" key="2">
    <source>
        <dbReference type="EMBL" id="MBW0145754.1"/>
    </source>
</evidence>
<evidence type="ECO:0000256" key="1">
    <source>
        <dbReference type="SAM" id="Phobius"/>
    </source>
</evidence>
<keyword evidence="1" id="KW-1133">Transmembrane helix</keyword>
<sequence>MLNIISIIIGLIGAVLAVIGLVPLLGWTNWIWLIVPVIGAVLGQLSSSDKGRNLNLIVLAIMAVRLMIGGGVI</sequence>
<dbReference type="Proteomes" id="UP000698028">
    <property type="component" value="Unassembled WGS sequence"/>
</dbReference>
<gene>
    <name evidence="2" type="ORF">KTQ36_10675</name>
</gene>
<proteinExistence type="predicted"/>
<reference evidence="2 3" key="1">
    <citation type="submission" date="2021-07" db="EMBL/GenBank/DDBJ databases">
        <title>The draft genome sequence of Sphingomicrobium sp. B8.</title>
        <authorList>
            <person name="Mu L."/>
        </authorList>
    </citation>
    <scope>NUCLEOTIDE SEQUENCE [LARGE SCALE GENOMIC DNA]</scope>
    <source>
        <strain evidence="2 3">B8</strain>
    </source>
</reference>
<protein>
    <submittedName>
        <fullName evidence="2">Uncharacterized protein</fullName>
    </submittedName>
</protein>
<dbReference type="EMBL" id="JAHVAH010000001">
    <property type="protein sequence ID" value="MBW0145754.1"/>
    <property type="molecule type" value="Genomic_DNA"/>
</dbReference>
<keyword evidence="1" id="KW-0812">Transmembrane</keyword>
<evidence type="ECO:0000313" key="3">
    <source>
        <dbReference type="Proteomes" id="UP000698028"/>
    </source>
</evidence>
<comment type="caution">
    <text evidence="2">The sequence shown here is derived from an EMBL/GenBank/DDBJ whole genome shotgun (WGS) entry which is preliminary data.</text>
</comment>